<organism evidence="1 2">
    <name type="scientific">Saprolegnia diclina (strain VS20)</name>
    <dbReference type="NCBI Taxonomy" id="1156394"/>
    <lineage>
        <taxon>Eukaryota</taxon>
        <taxon>Sar</taxon>
        <taxon>Stramenopiles</taxon>
        <taxon>Oomycota</taxon>
        <taxon>Saprolegniomycetes</taxon>
        <taxon>Saprolegniales</taxon>
        <taxon>Saprolegniaceae</taxon>
        <taxon>Saprolegnia</taxon>
    </lineage>
</organism>
<dbReference type="OrthoDB" id="79699at2759"/>
<reference evidence="1 2" key="1">
    <citation type="submission" date="2012-04" db="EMBL/GenBank/DDBJ databases">
        <title>The Genome Sequence of Saprolegnia declina VS20.</title>
        <authorList>
            <consortium name="The Broad Institute Genome Sequencing Platform"/>
            <person name="Russ C."/>
            <person name="Nusbaum C."/>
            <person name="Tyler B."/>
            <person name="van West P."/>
            <person name="Dieguez-Uribeondo J."/>
            <person name="de Bruijn I."/>
            <person name="Tripathy S."/>
            <person name="Jiang R."/>
            <person name="Young S.K."/>
            <person name="Zeng Q."/>
            <person name="Gargeya S."/>
            <person name="Fitzgerald M."/>
            <person name="Haas B."/>
            <person name="Abouelleil A."/>
            <person name="Alvarado L."/>
            <person name="Arachchi H.M."/>
            <person name="Berlin A."/>
            <person name="Chapman S.B."/>
            <person name="Goldberg J."/>
            <person name="Griggs A."/>
            <person name="Gujja S."/>
            <person name="Hansen M."/>
            <person name="Howarth C."/>
            <person name="Imamovic A."/>
            <person name="Larimer J."/>
            <person name="McCowen C."/>
            <person name="Montmayeur A."/>
            <person name="Murphy C."/>
            <person name="Neiman D."/>
            <person name="Pearson M."/>
            <person name="Priest M."/>
            <person name="Roberts A."/>
            <person name="Saif S."/>
            <person name="Shea T."/>
            <person name="Sisk P."/>
            <person name="Sykes S."/>
            <person name="Wortman J."/>
            <person name="Nusbaum C."/>
            <person name="Birren B."/>
        </authorList>
    </citation>
    <scope>NUCLEOTIDE SEQUENCE [LARGE SCALE GENOMIC DNA]</scope>
    <source>
        <strain evidence="1 2">VS20</strain>
    </source>
</reference>
<dbReference type="VEuPathDB" id="FungiDB:SDRG_06975"/>
<accession>T0QPA9</accession>
<name>T0QPA9_SAPDV</name>
<sequence length="230" mass="25597">MPAKHTLGVKNASLVEQIEAKRTCAPPVAKTTLAKPSPCTTAAHVLFEASGKSPAAMALASFARVEVGRQPGLDLDNGCHLVDQIGQWHDLVAFLLDDDDDDELVHEVFHRPNKRRHGGGVVGRKMVKRDIASGHSNIMRDYLSPDPTYGETLFRRRFRMSSAMFRRIVGDLESDSFFAQRRDRAGRLGASPEQKITFALRMLAYGTPADAHDEYLRLSETTGRRRPEKT</sequence>
<dbReference type="RefSeq" id="XP_008611012.1">
    <property type="nucleotide sequence ID" value="XM_008612790.1"/>
</dbReference>
<dbReference type="STRING" id="1156394.T0QPA9"/>
<dbReference type="PANTHER" id="PTHR47150">
    <property type="entry name" value="OS12G0169200 PROTEIN"/>
    <property type="match status" value="1"/>
</dbReference>
<evidence type="ECO:0000313" key="2">
    <source>
        <dbReference type="Proteomes" id="UP000030762"/>
    </source>
</evidence>
<dbReference type="Proteomes" id="UP000030762">
    <property type="component" value="Unassembled WGS sequence"/>
</dbReference>
<dbReference type="GeneID" id="19947702"/>
<dbReference type="EMBL" id="JH767150">
    <property type="protein sequence ID" value="EQC35695.1"/>
    <property type="molecule type" value="Genomic_DNA"/>
</dbReference>
<dbReference type="PANTHER" id="PTHR47150:SF6">
    <property type="entry name" value="OS01G0872900 PROTEIN"/>
    <property type="match status" value="1"/>
</dbReference>
<dbReference type="AlphaFoldDB" id="T0QPA9"/>
<protein>
    <submittedName>
        <fullName evidence="1">Uncharacterized protein</fullName>
    </submittedName>
</protein>
<gene>
    <name evidence="1" type="ORF">SDRG_06975</name>
</gene>
<evidence type="ECO:0000313" key="1">
    <source>
        <dbReference type="EMBL" id="EQC35695.1"/>
    </source>
</evidence>
<keyword evidence="2" id="KW-1185">Reference proteome</keyword>
<dbReference type="InParanoid" id="T0QPA9"/>
<proteinExistence type="predicted"/>